<comment type="similarity">
    <text evidence="1">In the N-terminal section; belongs to the LXG family.</text>
</comment>
<gene>
    <name evidence="3" type="ORF">SAMN05421737_10490</name>
</gene>
<feature type="domain" description="LXG" evidence="2">
    <location>
        <begin position="1"/>
        <end position="234"/>
    </location>
</feature>
<proteinExistence type="inferred from homology"/>
<dbReference type="STRING" id="1464122.SAMN05421737_10490"/>
<evidence type="ECO:0000259" key="2">
    <source>
        <dbReference type="PROSITE" id="PS51756"/>
    </source>
</evidence>
<reference evidence="4" key="1">
    <citation type="submission" date="2016-09" db="EMBL/GenBank/DDBJ databases">
        <authorList>
            <person name="Varghese N."/>
            <person name="Submissions S."/>
        </authorList>
    </citation>
    <scope>NUCLEOTIDE SEQUENCE [LARGE SCALE GENOMIC DNA]</scope>
    <source>
        <strain evidence="4">25nlg</strain>
    </source>
</reference>
<evidence type="ECO:0000313" key="4">
    <source>
        <dbReference type="Proteomes" id="UP000242662"/>
    </source>
</evidence>
<name>A0A1G6HNI8_9BACI</name>
<accession>A0A1G6HNI8</accession>
<dbReference type="RefSeq" id="WP_176763812.1">
    <property type="nucleotide sequence ID" value="NZ_FMYM01000004.1"/>
</dbReference>
<keyword evidence="4" id="KW-1185">Reference proteome</keyword>
<dbReference type="InterPro" id="IPR006829">
    <property type="entry name" value="LXG_dom"/>
</dbReference>
<sequence>MKVLSVSGVIGAFDTVVGKLETADKVLEQCEQKVHRVVNVGGFEGQGPEALRNHFRHVQVPSLHVFRQYIQSQTKVIEKAIQNIRNFENADGLVREEFWKVHIPKGLNKLETSADSTIAKANKISASIDHIMNAGKVSETGFRNSVGLARKHADSVVQKLNGVDKTNTNMLKGTRSQLKKVGAVTSKMTEWSKAGSPLASSSIKAAKTFFEEQGVHADEIVAKKLKELKPGAEMYAHAFPMDYNYNGRPRSVMDIKNYDDYQLYYYMVDMLPITARYNGLLLNDDGEIYGCLPPNSVTEGRSSNARYLAGDENRINGNVSMPSGAGRYDYEWTGWNESQWGDPRLIGGHGEFDALHTSLNVDTSVVGLDASIAMGSFSGQAGLNKVSVLPFDMYAPGASLEAALVKGNGRLVLGEDAKWFEGTGVHGAGDLLKLKGFAGVVDDSFGFAAKAALAEGSVGVIIPVPFTDKDLKISIGGSAGSIGGEWQIGRETKIGLHAIVGLSASFMFEDRESDEGDKKKE</sequence>
<evidence type="ECO:0000313" key="3">
    <source>
        <dbReference type="EMBL" id="SDB95698.1"/>
    </source>
</evidence>
<protein>
    <submittedName>
        <fullName evidence="3">Predicted ribonuclease, toxin component of the YeeF-YezG toxin-antitoxin module</fullName>
    </submittedName>
</protein>
<dbReference type="AlphaFoldDB" id="A0A1G6HNI8"/>
<evidence type="ECO:0000256" key="1">
    <source>
        <dbReference type="ARBA" id="ARBA00034117"/>
    </source>
</evidence>
<dbReference type="Proteomes" id="UP000242662">
    <property type="component" value="Unassembled WGS sequence"/>
</dbReference>
<dbReference type="PROSITE" id="PS51756">
    <property type="entry name" value="LXG"/>
    <property type="match status" value="1"/>
</dbReference>
<dbReference type="Pfam" id="PF04740">
    <property type="entry name" value="LXG"/>
    <property type="match status" value="1"/>
</dbReference>
<organism evidence="3 4">
    <name type="scientific">Shouchella lonarensis</name>
    <dbReference type="NCBI Taxonomy" id="1464122"/>
    <lineage>
        <taxon>Bacteria</taxon>
        <taxon>Bacillati</taxon>
        <taxon>Bacillota</taxon>
        <taxon>Bacilli</taxon>
        <taxon>Bacillales</taxon>
        <taxon>Bacillaceae</taxon>
        <taxon>Shouchella</taxon>
    </lineage>
</organism>
<dbReference type="EMBL" id="FMYM01000004">
    <property type="protein sequence ID" value="SDB95698.1"/>
    <property type="molecule type" value="Genomic_DNA"/>
</dbReference>